<reference evidence="3 4" key="1">
    <citation type="journal article" date="2016" name="Front. Microbiol.">
        <title>Comprehensive Phylogenetic Analysis of Bovine Non-aureus Staphylococci Species Based on Whole-Genome Sequencing.</title>
        <authorList>
            <person name="Naushad S."/>
            <person name="Barkema H.W."/>
            <person name="Luby C."/>
            <person name="Condas L.A."/>
            <person name="Nobrega D.B."/>
            <person name="Carson D.A."/>
            <person name="De Buck J."/>
        </authorList>
    </citation>
    <scope>NUCLEOTIDE SEQUENCE [LARGE SCALE GENOMIC DNA]</scope>
    <source>
        <strain evidence="3 4">SNUC 2993</strain>
    </source>
</reference>
<dbReference type="EMBL" id="PZEV01000010">
    <property type="protein sequence ID" value="PTI51656.1"/>
    <property type="molecule type" value="Genomic_DNA"/>
</dbReference>
<dbReference type="Proteomes" id="UP000240717">
    <property type="component" value="Unassembled WGS sequence"/>
</dbReference>
<gene>
    <name evidence="2" type="primary">spxH</name>
    <name evidence="3" type="ORF">BU085_04375</name>
</gene>
<dbReference type="AlphaFoldDB" id="A0A2T4Q1Q3"/>
<organism evidence="3 4">
    <name type="scientific">Staphylococcus warneri</name>
    <dbReference type="NCBI Taxonomy" id="1292"/>
    <lineage>
        <taxon>Bacteria</taxon>
        <taxon>Bacillati</taxon>
        <taxon>Bacillota</taxon>
        <taxon>Bacilli</taxon>
        <taxon>Bacillales</taxon>
        <taxon>Staphylococcaceae</taxon>
        <taxon>Staphylococcus</taxon>
    </lineage>
</organism>
<protein>
    <recommendedName>
        <fullName evidence="2">ClpXP adapter protein SpxH</fullName>
    </recommendedName>
</protein>
<dbReference type="HAMAP" id="MF_02245">
    <property type="entry name" value="Adapter_SpxH"/>
    <property type="match status" value="1"/>
</dbReference>
<evidence type="ECO:0000256" key="1">
    <source>
        <dbReference type="ARBA" id="ARBA00022490"/>
    </source>
</evidence>
<dbReference type="CDD" id="cd03025">
    <property type="entry name" value="DsbA_FrnE_like"/>
    <property type="match status" value="1"/>
</dbReference>
<evidence type="ECO:0000313" key="4">
    <source>
        <dbReference type="Proteomes" id="UP000240717"/>
    </source>
</evidence>
<sequence length="267" mass="31359">MAEELRVMENKSREDANTDLSPVCKIEIYSFFDPFSKDCFKISAILSKLRIEYNQYIRVRHILNPSLKVLTKCQAQSTSDFDNIALAYKAAELQGRLRAERFIHLMQNEIIPKRDIITEEMICDCVKNAGIDYDVFKEDLQKSKLTESLKVDLHIAREMEIEQSPSLVFFSEDVHEEGLKVEGLYPYHTYTYIINELMGTPIEKSLPPKLETYIQQKQLVTMEELLTIYEWPEKLLNKELKKLMLQQKVEKLNYPDGKFWKSKMPKC</sequence>
<comment type="subcellular location">
    <subcellularLocation>
        <location evidence="2">Cytoplasm</location>
    </subcellularLocation>
</comment>
<dbReference type="GO" id="GO:0005737">
    <property type="term" value="C:cytoplasm"/>
    <property type="evidence" value="ECO:0007669"/>
    <property type="project" value="UniProtKB-SubCell"/>
</dbReference>
<dbReference type="STRING" id="1194526.A284_08765"/>
<comment type="caution">
    <text evidence="3">The sequence shown here is derived from an EMBL/GenBank/DDBJ whole genome shotgun (WGS) entry which is preliminary data.</text>
</comment>
<comment type="subunit">
    <text evidence="2">Interacts with Spx.</text>
</comment>
<dbReference type="Pfam" id="PF13743">
    <property type="entry name" value="Thioredoxin_5"/>
    <property type="match status" value="1"/>
</dbReference>
<evidence type="ECO:0000256" key="2">
    <source>
        <dbReference type="HAMAP-Rule" id="MF_02245"/>
    </source>
</evidence>
<comment type="similarity">
    <text evidence="2">Belongs to the SpxH family.</text>
</comment>
<dbReference type="Gene3D" id="3.40.30.10">
    <property type="entry name" value="Glutaredoxin"/>
    <property type="match status" value="1"/>
</dbReference>
<accession>A0A2T4Q1Q3</accession>
<proteinExistence type="inferred from homology"/>
<dbReference type="InterPro" id="IPR046404">
    <property type="entry name" value="Adapter_SpxH"/>
</dbReference>
<dbReference type="InterPro" id="IPR036249">
    <property type="entry name" value="Thioredoxin-like_sf"/>
</dbReference>
<keyword evidence="1 2" id="KW-0963">Cytoplasm</keyword>
<evidence type="ECO:0000313" key="3">
    <source>
        <dbReference type="EMBL" id="PTI51656.1"/>
    </source>
</evidence>
<comment type="function">
    <text evidence="2">Adapter protein required for efficient degradation of Spx by ClpXP under non-stress conditions. Interaction with Spx stabilizes Spx and exposes the C-terminus of Spx for recognition and proteolysis by ClpXP.</text>
</comment>
<dbReference type="RefSeq" id="WP_107532375.1">
    <property type="nucleotide sequence ID" value="NZ_PZEV01000010.1"/>
</dbReference>
<name>A0A2T4Q1Q3_STAWA</name>
<dbReference type="SUPFAM" id="SSF52833">
    <property type="entry name" value="Thioredoxin-like"/>
    <property type="match status" value="1"/>
</dbReference>